<keyword evidence="9" id="KW-0472">Membrane</keyword>
<keyword evidence="6" id="KW-0735">Signal-anchor</keyword>
<dbReference type="Pfam" id="PF01762">
    <property type="entry name" value="Galactosyl_T"/>
    <property type="match status" value="1"/>
</dbReference>
<organism evidence="11 12">
    <name type="scientific">Megaselia scalaris</name>
    <name type="common">Humpbacked fly</name>
    <name type="synonym">Phora scalaris</name>
    <dbReference type="NCBI Taxonomy" id="36166"/>
    <lineage>
        <taxon>Eukaryota</taxon>
        <taxon>Metazoa</taxon>
        <taxon>Ecdysozoa</taxon>
        <taxon>Arthropoda</taxon>
        <taxon>Hexapoda</taxon>
        <taxon>Insecta</taxon>
        <taxon>Pterygota</taxon>
        <taxon>Neoptera</taxon>
        <taxon>Endopterygota</taxon>
        <taxon>Diptera</taxon>
        <taxon>Brachycera</taxon>
        <taxon>Muscomorpha</taxon>
        <taxon>Platypezoidea</taxon>
        <taxon>Phoridae</taxon>
        <taxon>Megaseliini</taxon>
        <taxon>Megaselia</taxon>
    </lineage>
</organism>
<keyword evidence="4" id="KW-0808">Transferase</keyword>
<keyword evidence="3 10" id="KW-0328">Glycosyltransferase</keyword>
<dbReference type="Proteomes" id="UP000015102">
    <property type="component" value="Unassembled WGS sequence"/>
</dbReference>
<evidence type="ECO:0000313" key="11">
    <source>
        <dbReference type="EnsemblMetazoa" id="MESCA000458-PA"/>
    </source>
</evidence>
<dbReference type="PANTHER" id="PTHR11214">
    <property type="entry name" value="BETA-1,3-N-ACETYLGLUCOSAMINYLTRANSFERASE"/>
    <property type="match status" value="1"/>
</dbReference>
<evidence type="ECO:0000256" key="5">
    <source>
        <dbReference type="ARBA" id="ARBA00022692"/>
    </source>
</evidence>
<comment type="similarity">
    <text evidence="2 10">Belongs to the glycosyltransferase 31 family.</text>
</comment>
<name>T1GB37_MEGSC</name>
<evidence type="ECO:0000256" key="6">
    <source>
        <dbReference type="ARBA" id="ARBA00022968"/>
    </source>
</evidence>
<dbReference type="GO" id="GO:0008194">
    <property type="term" value="F:UDP-glycosyltransferase activity"/>
    <property type="evidence" value="ECO:0007669"/>
    <property type="project" value="TreeGrafter"/>
</dbReference>
<dbReference type="InterPro" id="IPR029044">
    <property type="entry name" value="Nucleotide-diphossugar_trans"/>
</dbReference>
<dbReference type="OMA" id="YAYENCP"/>
<evidence type="ECO:0000256" key="2">
    <source>
        <dbReference type="ARBA" id="ARBA00008661"/>
    </source>
</evidence>
<dbReference type="AlphaFoldDB" id="T1GB37"/>
<sequence>MMGFRYAYENCPQTDYFILVDDDYYVSTLNTLKALPQDEKSIFYGGTVHINAPVSRNPFTKWYQSTKDYPYSIYPDFVSGGFIMLTKNTLHKLYLGSQFTRHFIFDDVYIGIIAYKMGIQPINNKDCSNAKVSYDGPESYRTLVATHGYDDWTEMIKVWRECNDLGFN</sequence>
<evidence type="ECO:0000256" key="4">
    <source>
        <dbReference type="ARBA" id="ARBA00022679"/>
    </source>
</evidence>
<keyword evidence="12" id="KW-1185">Reference proteome</keyword>
<evidence type="ECO:0000256" key="10">
    <source>
        <dbReference type="RuleBase" id="RU363063"/>
    </source>
</evidence>
<dbReference type="HOGENOM" id="CLU_1490419_0_0_1"/>
<dbReference type="GO" id="GO:0000139">
    <property type="term" value="C:Golgi membrane"/>
    <property type="evidence" value="ECO:0007669"/>
    <property type="project" value="UniProtKB-SubCell"/>
</dbReference>
<evidence type="ECO:0000256" key="8">
    <source>
        <dbReference type="ARBA" id="ARBA00023034"/>
    </source>
</evidence>
<dbReference type="PANTHER" id="PTHR11214:SF349">
    <property type="entry name" value="BETA-1,3-GALACTOSYLTRANSFERASE BRN"/>
    <property type="match status" value="1"/>
</dbReference>
<keyword evidence="7" id="KW-1133">Transmembrane helix</keyword>
<evidence type="ECO:0000256" key="9">
    <source>
        <dbReference type="ARBA" id="ARBA00023136"/>
    </source>
</evidence>
<reference evidence="11" key="2">
    <citation type="submission" date="2015-06" db="UniProtKB">
        <authorList>
            <consortium name="EnsemblMetazoa"/>
        </authorList>
    </citation>
    <scope>IDENTIFICATION</scope>
</reference>
<protein>
    <recommendedName>
        <fullName evidence="10">Hexosyltransferase</fullName>
        <ecNumber evidence="10">2.4.1.-</ecNumber>
    </recommendedName>
</protein>
<dbReference type="SUPFAM" id="SSF53448">
    <property type="entry name" value="Nucleotide-diphospho-sugar transferases"/>
    <property type="match status" value="1"/>
</dbReference>
<evidence type="ECO:0000256" key="1">
    <source>
        <dbReference type="ARBA" id="ARBA00004323"/>
    </source>
</evidence>
<reference evidence="12" key="1">
    <citation type="submission" date="2013-02" db="EMBL/GenBank/DDBJ databases">
        <authorList>
            <person name="Hughes D."/>
        </authorList>
    </citation>
    <scope>NUCLEOTIDE SEQUENCE</scope>
    <source>
        <strain>Durham</strain>
        <strain evidence="12">NC isolate 2 -- Noor lab</strain>
    </source>
</reference>
<proteinExistence type="inferred from homology"/>
<dbReference type="EC" id="2.4.1.-" evidence="10"/>
<keyword evidence="5" id="KW-0812">Transmembrane</keyword>
<dbReference type="GO" id="GO:0006493">
    <property type="term" value="P:protein O-linked glycosylation"/>
    <property type="evidence" value="ECO:0007669"/>
    <property type="project" value="TreeGrafter"/>
</dbReference>
<comment type="subcellular location">
    <subcellularLocation>
        <location evidence="1 10">Golgi apparatus membrane</location>
        <topology evidence="1 10">Single-pass type II membrane protein</topology>
    </subcellularLocation>
</comment>
<evidence type="ECO:0000313" key="12">
    <source>
        <dbReference type="Proteomes" id="UP000015102"/>
    </source>
</evidence>
<dbReference type="InterPro" id="IPR002659">
    <property type="entry name" value="Glyco_trans_31"/>
</dbReference>
<dbReference type="STRING" id="36166.T1GB37"/>
<keyword evidence="8 10" id="KW-0333">Golgi apparatus</keyword>
<dbReference type="Gene3D" id="3.90.550.50">
    <property type="match status" value="1"/>
</dbReference>
<accession>T1GB37</accession>
<evidence type="ECO:0000256" key="7">
    <source>
        <dbReference type="ARBA" id="ARBA00022989"/>
    </source>
</evidence>
<dbReference type="EMBL" id="CAQQ02198644">
    <property type="status" value="NOT_ANNOTATED_CDS"/>
    <property type="molecule type" value="Genomic_DNA"/>
</dbReference>
<dbReference type="GO" id="GO:0016758">
    <property type="term" value="F:hexosyltransferase activity"/>
    <property type="evidence" value="ECO:0007669"/>
    <property type="project" value="InterPro"/>
</dbReference>
<evidence type="ECO:0000256" key="3">
    <source>
        <dbReference type="ARBA" id="ARBA00022676"/>
    </source>
</evidence>
<dbReference type="EnsemblMetazoa" id="MESCA000458-RA">
    <property type="protein sequence ID" value="MESCA000458-PA"/>
    <property type="gene ID" value="MESCA000458"/>
</dbReference>